<dbReference type="Pfam" id="PF04082">
    <property type="entry name" value="Fungal_trans"/>
    <property type="match status" value="1"/>
</dbReference>
<dbReference type="Proteomes" id="UP000053617">
    <property type="component" value="Unassembled WGS sequence"/>
</dbReference>
<dbReference type="STRING" id="1442369.A0A0D2JH47"/>
<proteinExistence type="predicted"/>
<dbReference type="GO" id="GO:0000981">
    <property type="term" value="F:DNA-binding transcription factor activity, RNA polymerase II-specific"/>
    <property type="evidence" value="ECO:0007669"/>
    <property type="project" value="InterPro"/>
</dbReference>
<dbReference type="OrthoDB" id="3862662at2759"/>
<dbReference type="PANTHER" id="PTHR47338:SF10">
    <property type="entry name" value="TRANSCRIPTION FACTOR DOMAIN-CONTAINING PROTEIN-RELATED"/>
    <property type="match status" value="1"/>
</dbReference>
<keyword evidence="5" id="KW-0539">Nucleus</keyword>
<dbReference type="GO" id="GO:0006351">
    <property type="term" value="P:DNA-templated transcription"/>
    <property type="evidence" value="ECO:0007669"/>
    <property type="project" value="InterPro"/>
</dbReference>
<evidence type="ECO:0000256" key="1">
    <source>
        <dbReference type="ARBA" id="ARBA00004123"/>
    </source>
</evidence>
<organism evidence="8 9">
    <name type="scientific">Rhinocladiella mackenziei CBS 650.93</name>
    <dbReference type="NCBI Taxonomy" id="1442369"/>
    <lineage>
        <taxon>Eukaryota</taxon>
        <taxon>Fungi</taxon>
        <taxon>Dikarya</taxon>
        <taxon>Ascomycota</taxon>
        <taxon>Pezizomycotina</taxon>
        <taxon>Eurotiomycetes</taxon>
        <taxon>Chaetothyriomycetidae</taxon>
        <taxon>Chaetothyriales</taxon>
        <taxon>Herpotrichiellaceae</taxon>
        <taxon>Rhinocladiella</taxon>
    </lineage>
</organism>
<keyword evidence="9" id="KW-1185">Reference proteome</keyword>
<dbReference type="GO" id="GO:0005634">
    <property type="term" value="C:nucleus"/>
    <property type="evidence" value="ECO:0007669"/>
    <property type="project" value="UniProtKB-SubCell"/>
</dbReference>
<evidence type="ECO:0000256" key="5">
    <source>
        <dbReference type="ARBA" id="ARBA00023242"/>
    </source>
</evidence>
<reference evidence="8 9" key="1">
    <citation type="submission" date="2015-01" db="EMBL/GenBank/DDBJ databases">
        <title>The Genome Sequence of Rhinocladiella mackenzie CBS 650.93.</title>
        <authorList>
            <consortium name="The Broad Institute Genomics Platform"/>
            <person name="Cuomo C."/>
            <person name="de Hoog S."/>
            <person name="Gorbushina A."/>
            <person name="Stielow B."/>
            <person name="Teixiera M."/>
            <person name="Abouelleil A."/>
            <person name="Chapman S.B."/>
            <person name="Priest M."/>
            <person name="Young S.K."/>
            <person name="Wortman J."/>
            <person name="Nusbaum C."/>
            <person name="Birren B."/>
        </authorList>
    </citation>
    <scope>NUCLEOTIDE SEQUENCE [LARGE SCALE GENOMIC DNA]</scope>
    <source>
        <strain evidence="8 9">CBS 650.93</strain>
    </source>
</reference>
<comment type="subcellular location">
    <subcellularLocation>
        <location evidence="1">Nucleus</location>
    </subcellularLocation>
</comment>
<dbReference type="GO" id="GO:0003677">
    <property type="term" value="F:DNA binding"/>
    <property type="evidence" value="ECO:0007669"/>
    <property type="project" value="InterPro"/>
</dbReference>
<evidence type="ECO:0000256" key="4">
    <source>
        <dbReference type="ARBA" id="ARBA00023163"/>
    </source>
</evidence>
<dbReference type="InterPro" id="IPR050815">
    <property type="entry name" value="TF_fung"/>
</dbReference>
<evidence type="ECO:0000313" key="9">
    <source>
        <dbReference type="Proteomes" id="UP000053617"/>
    </source>
</evidence>
<gene>
    <name evidence="8" type="ORF">Z518_03347</name>
</gene>
<name>A0A0D2JH47_9EURO</name>
<dbReference type="InterPro" id="IPR007219">
    <property type="entry name" value="XnlR_reg_dom"/>
</dbReference>
<dbReference type="SMART" id="SM00906">
    <property type="entry name" value="Fungal_trans"/>
    <property type="match status" value="1"/>
</dbReference>
<dbReference type="HOGENOM" id="CLU_007531_1_1_1"/>
<feature type="region of interest" description="Disordered" evidence="6">
    <location>
        <begin position="1"/>
        <end position="47"/>
    </location>
</feature>
<accession>A0A0D2JH47</accession>
<dbReference type="GeneID" id="25291418"/>
<feature type="region of interest" description="Disordered" evidence="6">
    <location>
        <begin position="594"/>
        <end position="688"/>
    </location>
</feature>
<protein>
    <recommendedName>
        <fullName evidence="7">Xylanolytic transcriptional activator regulatory domain-containing protein</fullName>
    </recommendedName>
</protein>
<dbReference type="CDD" id="cd12148">
    <property type="entry name" value="fungal_TF_MHR"/>
    <property type="match status" value="1"/>
</dbReference>
<feature type="compositionally biased region" description="Polar residues" evidence="6">
    <location>
        <begin position="643"/>
        <end position="667"/>
    </location>
</feature>
<feature type="compositionally biased region" description="Basic and acidic residues" evidence="6">
    <location>
        <begin position="17"/>
        <end position="26"/>
    </location>
</feature>
<evidence type="ECO:0000256" key="6">
    <source>
        <dbReference type="SAM" id="MobiDB-lite"/>
    </source>
</evidence>
<evidence type="ECO:0000256" key="2">
    <source>
        <dbReference type="ARBA" id="ARBA00022723"/>
    </source>
</evidence>
<evidence type="ECO:0000259" key="7">
    <source>
        <dbReference type="SMART" id="SM00906"/>
    </source>
</evidence>
<sequence>MLKPGPKLGSVHRRRCLDHDLRERNHSKALRRTWTPEDPSGRQNQHALACPVPEPSVSDEAAQLHSKHIRSVYYLILPSHEESSPKSVRAATSPTDSSQGSGDILTSACYSLGVTSSSMKRMVENFFCTFTSFGLFRKPVFFKKLGQISSCLQLKALLAVVFAFACKGSPDDVPEVLPGRGQLSASDLGDLASSYVDKAMAECGDDQPPLCLLQALILVTHWMIIRGVRGRAWRSLGLCIRIAIELGLDLVDAGKDPQQDPVDADQWCEDEERRRAFWAIYEIDQFATIIKHVPMATNWTPSNVFLPADEDRWFQAQPHQSCFLDLDPIERSKTLQATGSESAKAWYIIVNSLVIEAYLLARRTGQKAHHPSESKGAAPKSETEHGTSSRNQCSTLLNSIQLCLLVMPRSWRFHGQNLDFGTQTHDTSMIPSILHRQSSIFHISILTEVARLLALRPYVFEMYVQRLTKITGKDLRRQKPPEQSSFAQGSTRELQQCFNASDAMLNIVLNCSEIHYQYVNPCIAHASWLAATVQLLQQELTEDESEKRLIQSQFEVLKATNNRFVQHWEMSTVPSQNLDALAMRLKQFTAVSRSLVDRENTPKSRLKNPSPGTDDKTSGPYVDELWQSKGNPGEKTRLDFDQMFSTGFAPSSSIVSKSSNQPGQSTNPNPPPPTPRPAPDPLPPEATFLQHQEPPCVTRPGLGDQQLSLYCQNPIFPDPTATTGSVAWLDTTATSWSTDQKGQVTMSSSLDSDPQGLFSFNTEIEGELSSYLDGIFSGPFIG</sequence>
<feature type="domain" description="Xylanolytic transcriptional activator regulatory" evidence="7">
    <location>
        <begin position="232"/>
        <end position="313"/>
    </location>
</feature>
<evidence type="ECO:0000256" key="3">
    <source>
        <dbReference type="ARBA" id="ARBA00023015"/>
    </source>
</evidence>
<feature type="region of interest" description="Disordered" evidence="6">
    <location>
        <begin position="367"/>
        <end position="390"/>
    </location>
</feature>
<dbReference type="EMBL" id="KN847476">
    <property type="protein sequence ID" value="KIX08690.1"/>
    <property type="molecule type" value="Genomic_DNA"/>
</dbReference>
<feature type="compositionally biased region" description="Pro residues" evidence="6">
    <location>
        <begin position="668"/>
        <end position="684"/>
    </location>
</feature>
<keyword evidence="4" id="KW-0804">Transcription</keyword>
<dbReference type="VEuPathDB" id="FungiDB:Z518_03347"/>
<keyword evidence="2" id="KW-0479">Metal-binding</keyword>
<dbReference type="RefSeq" id="XP_013275826.1">
    <property type="nucleotide sequence ID" value="XM_013420372.1"/>
</dbReference>
<dbReference type="PANTHER" id="PTHR47338">
    <property type="entry name" value="ZN(II)2CYS6 TRANSCRIPTION FACTOR (EUROFUNG)-RELATED"/>
    <property type="match status" value="1"/>
</dbReference>
<evidence type="ECO:0000313" key="8">
    <source>
        <dbReference type="EMBL" id="KIX08690.1"/>
    </source>
</evidence>
<keyword evidence="3" id="KW-0805">Transcription regulation</keyword>
<dbReference type="AlphaFoldDB" id="A0A0D2JH47"/>
<dbReference type="GO" id="GO:0008270">
    <property type="term" value="F:zinc ion binding"/>
    <property type="evidence" value="ECO:0007669"/>
    <property type="project" value="InterPro"/>
</dbReference>